<comment type="function">
    <text evidence="2">Functions as a ribosomal silencing factor. Interacts with ribosomal protein uL14 (rplN), blocking formation of intersubunit bridge B8. Prevents association of the 30S and 50S ribosomal subunits and the formation of functional ribosomes, thus repressing translation.</text>
</comment>
<protein>
    <recommendedName>
        <fullName evidence="2">Ribosomal silencing factor RsfS</fullName>
    </recommendedName>
</protein>
<dbReference type="GO" id="GO:0042256">
    <property type="term" value="P:cytosolic ribosome assembly"/>
    <property type="evidence" value="ECO:0007669"/>
    <property type="project" value="UniProtKB-UniRule"/>
</dbReference>
<keyword evidence="2" id="KW-0810">Translation regulation</keyword>
<comment type="subunit">
    <text evidence="2">Interacts with ribosomal protein uL14 (rplN).</text>
</comment>
<dbReference type="SUPFAM" id="SSF81301">
    <property type="entry name" value="Nucleotidyltransferase"/>
    <property type="match status" value="1"/>
</dbReference>
<dbReference type="PANTHER" id="PTHR21043:SF0">
    <property type="entry name" value="MITOCHONDRIAL ASSEMBLY OF RIBOSOMAL LARGE SUBUNIT PROTEIN 1"/>
    <property type="match status" value="1"/>
</dbReference>
<dbReference type="InterPro" id="IPR043519">
    <property type="entry name" value="NT_sf"/>
</dbReference>
<dbReference type="GO" id="GO:0005737">
    <property type="term" value="C:cytoplasm"/>
    <property type="evidence" value="ECO:0007669"/>
    <property type="project" value="UniProtKB-SubCell"/>
</dbReference>
<dbReference type="NCBIfam" id="TIGR00090">
    <property type="entry name" value="rsfS_iojap_ybeB"/>
    <property type="match status" value="1"/>
</dbReference>
<evidence type="ECO:0000256" key="2">
    <source>
        <dbReference type="HAMAP-Rule" id="MF_01477"/>
    </source>
</evidence>
<evidence type="ECO:0000313" key="3">
    <source>
        <dbReference type="EMBL" id="HGG03793.1"/>
    </source>
</evidence>
<comment type="similarity">
    <text evidence="1 2">Belongs to the Iojap/RsfS family.</text>
</comment>
<evidence type="ECO:0000256" key="1">
    <source>
        <dbReference type="ARBA" id="ARBA00010574"/>
    </source>
</evidence>
<dbReference type="InterPro" id="IPR004394">
    <property type="entry name" value="Iojap/RsfS/C7orf30"/>
</dbReference>
<dbReference type="Pfam" id="PF02410">
    <property type="entry name" value="RsfS"/>
    <property type="match status" value="1"/>
</dbReference>
<name>A0A7C3VKS5_9CYAN</name>
<comment type="subcellular location">
    <subcellularLocation>
        <location evidence="2">Cytoplasm</location>
    </subcellularLocation>
</comment>
<dbReference type="GO" id="GO:0043023">
    <property type="term" value="F:ribosomal large subunit binding"/>
    <property type="evidence" value="ECO:0007669"/>
    <property type="project" value="TreeGrafter"/>
</dbReference>
<comment type="caution">
    <text evidence="3">The sequence shown here is derived from an EMBL/GenBank/DDBJ whole genome shotgun (WGS) entry which is preliminary data.</text>
</comment>
<keyword evidence="2" id="KW-0678">Repressor</keyword>
<keyword evidence="2" id="KW-0963">Cytoplasm</keyword>
<dbReference type="HAMAP" id="MF_01477">
    <property type="entry name" value="Iojap_RsfS"/>
    <property type="match status" value="1"/>
</dbReference>
<dbReference type="PANTHER" id="PTHR21043">
    <property type="entry name" value="IOJAP SUPERFAMILY ORTHOLOG"/>
    <property type="match status" value="1"/>
</dbReference>
<reference evidence="3" key="1">
    <citation type="journal article" date="2020" name="mSystems">
        <title>Genome- and Community-Level Interaction Insights into Carbon Utilization and Element Cycling Functions of Hydrothermarchaeota in Hydrothermal Sediment.</title>
        <authorList>
            <person name="Zhou Z."/>
            <person name="Liu Y."/>
            <person name="Xu W."/>
            <person name="Pan J."/>
            <person name="Luo Z.H."/>
            <person name="Li M."/>
        </authorList>
    </citation>
    <scope>NUCLEOTIDE SEQUENCE [LARGE SCALE GENOMIC DNA]</scope>
    <source>
        <strain evidence="3">SpSt-374</strain>
    </source>
</reference>
<dbReference type="AlphaFoldDB" id="A0A7C3VKS5"/>
<sequence length="158" mass="17485">MVEKSEKLNGHQAITRKQAGRVSGDINASRKLAETIALAADDRKGGDIVVIRVADVSYLADYFVIVTGFSKAQVRAIAQAIEAKVELELHRLPLRQEGQESGTWWVQDYGDAIVHILTPKEREYYNLEAFWSHAERISYANTPGPTLMARPSEGASTS</sequence>
<organism evidence="3">
    <name type="scientific">Planktothricoides sp. SpSt-374</name>
    <dbReference type="NCBI Taxonomy" id="2282167"/>
    <lineage>
        <taxon>Bacteria</taxon>
        <taxon>Bacillati</taxon>
        <taxon>Cyanobacteriota</taxon>
        <taxon>Cyanophyceae</taxon>
        <taxon>Oscillatoriophycideae</taxon>
        <taxon>Oscillatoriales</taxon>
        <taxon>Oscillatoriaceae</taxon>
        <taxon>Planktothricoides</taxon>
    </lineage>
</organism>
<dbReference type="Gene3D" id="3.30.460.10">
    <property type="entry name" value="Beta Polymerase, domain 2"/>
    <property type="match status" value="1"/>
</dbReference>
<dbReference type="GO" id="GO:0017148">
    <property type="term" value="P:negative regulation of translation"/>
    <property type="evidence" value="ECO:0007669"/>
    <property type="project" value="UniProtKB-UniRule"/>
</dbReference>
<dbReference type="GO" id="GO:0090071">
    <property type="term" value="P:negative regulation of ribosome biogenesis"/>
    <property type="evidence" value="ECO:0007669"/>
    <property type="project" value="UniProtKB-UniRule"/>
</dbReference>
<proteinExistence type="inferred from homology"/>
<gene>
    <name evidence="2 3" type="primary">rsfS</name>
    <name evidence="3" type="ORF">ENR15_24945</name>
</gene>
<dbReference type="EMBL" id="DSPX01000257">
    <property type="protein sequence ID" value="HGG03793.1"/>
    <property type="molecule type" value="Genomic_DNA"/>
</dbReference>
<accession>A0A7C3VKS5</accession>